<evidence type="ECO:0000313" key="5">
    <source>
        <dbReference type="EMBL" id="GIQ80356.1"/>
    </source>
</evidence>
<organism evidence="5 6">
    <name type="scientific">Kipferlia bialata</name>
    <dbReference type="NCBI Taxonomy" id="797122"/>
    <lineage>
        <taxon>Eukaryota</taxon>
        <taxon>Metamonada</taxon>
        <taxon>Carpediemonas-like organisms</taxon>
        <taxon>Kipferlia</taxon>
    </lineage>
</organism>
<dbReference type="GO" id="GO:0030690">
    <property type="term" value="C:Noc1p-Noc2p complex"/>
    <property type="evidence" value="ECO:0007669"/>
    <property type="project" value="TreeGrafter"/>
</dbReference>
<protein>
    <submittedName>
        <fullName evidence="5">Nucleolar complex protein 2</fullName>
    </submittedName>
</protein>
<keyword evidence="3" id="KW-0539">Nucleus</keyword>
<evidence type="ECO:0000256" key="3">
    <source>
        <dbReference type="ARBA" id="ARBA00023242"/>
    </source>
</evidence>
<comment type="caution">
    <text evidence="5">The sequence shown here is derived from an EMBL/GenBank/DDBJ whole genome shotgun (WGS) entry which is preliminary data.</text>
</comment>
<evidence type="ECO:0000256" key="1">
    <source>
        <dbReference type="ARBA" id="ARBA00004123"/>
    </source>
</evidence>
<dbReference type="AlphaFoldDB" id="A0A9K3CNF8"/>
<dbReference type="PANTHER" id="PTHR12687">
    <property type="entry name" value="NUCLEOLAR COMPLEX 2 AND RAD4-RELATED"/>
    <property type="match status" value="1"/>
</dbReference>
<evidence type="ECO:0000313" key="6">
    <source>
        <dbReference type="Proteomes" id="UP000265618"/>
    </source>
</evidence>
<dbReference type="Pfam" id="PF03715">
    <property type="entry name" value="Noc2"/>
    <property type="match status" value="1"/>
</dbReference>
<dbReference type="OrthoDB" id="10266662at2759"/>
<feature type="region of interest" description="Disordered" evidence="4">
    <location>
        <begin position="1"/>
        <end position="48"/>
    </location>
</feature>
<comment type="subcellular location">
    <subcellularLocation>
        <location evidence="1">Nucleus</location>
    </subcellularLocation>
</comment>
<reference evidence="5 6" key="1">
    <citation type="journal article" date="2018" name="PLoS ONE">
        <title>The draft genome of Kipferlia bialata reveals reductive genome evolution in fornicate parasites.</title>
        <authorList>
            <person name="Tanifuji G."/>
            <person name="Takabayashi S."/>
            <person name="Kume K."/>
            <person name="Takagi M."/>
            <person name="Nakayama T."/>
            <person name="Kamikawa R."/>
            <person name="Inagaki Y."/>
            <person name="Hashimoto T."/>
        </authorList>
    </citation>
    <scope>NUCLEOTIDE SEQUENCE [LARGE SCALE GENOMIC DNA]</scope>
    <source>
        <strain evidence="5">NY0173</strain>
    </source>
</reference>
<evidence type="ECO:0000256" key="2">
    <source>
        <dbReference type="ARBA" id="ARBA00005907"/>
    </source>
</evidence>
<dbReference type="GO" id="GO:0005730">
    <property type="term" value="C:nucleolus"/>
    <property type="evidence" value="ECO:0007669"/>
    <property type="project" value="TreeGrafter"/>
</dbReference>
<dbReference type="GO" id="GO:0042273">
    <property type="term" value="P:ribosomal large subunit biogenesis"/>
    <property type="evidence" value="ECO:0007669"/>
    <property type="project" value="TreeGrafter"/>
</dbReference>
<feature type="compositionally biased region" description="Acidic residues" evidence="4">
    <location>
        <begin position="23"/>
        <end position="48"/>
    </location>
</feature>
<dbReference type="GO" id="GO:0005654">
    <property type="term" value="C:nucleoplasm"/>
    <property type="evidence" value="ECO:0007669"/>
    <property type="project" value="TreeGrafter"/>
</dbReference>
<dbReference type="PANTHER" id="PTHR12687:SF4">
    <property type="entry name" value="NUCLEOLAR COMPLEX PROTEIN 2 HOMOLOG"/>
    <property type="match status" value="1"/>
</dbReference>
<accession>A0A9K3CNF8</accession>
<comment type="similarity">
    <text evidence="2">Belongs to the NOC2 family.</text>
</comment>
<dbReference type="Proteomes" id="UP000265618">
    <property type="component" value="Unassembled WGS sequence"/>
</dbReference>
<gene>
    <name evidence="5" type="ORF">KIPB_001140</name>
</gene>
<evidence type="ECO:0000256" key="4">
    <source>
        <dbReference type="SAM" id="MobiDB-lite"/>
    </source>
</evidence>
<name>A0A9K3CNF8_9EUKA</name>
<proteinExistence type="inferred from homology"/>
<dbReference type="InterPro" id="IPR005343">
    <property type="entry name" value="Noc2"/>
</dbReference>
<sequence length="548" mass="59835">MRHSEDSESSSSDSEQSEHPEQRDEEFSEDSDDDVSDDSSSEGEMDEEGMFEVSDEDMFADNVAYMSSEQYSELESQIEAQPSWKRVRTFVDLLVAYGRLGSAGAEGQKKKGGVRVMADSEVLMQTPATAVRLLAPALIRLAKGGESATGGEEEGAVPMNQYASYARTRPLVKASVNAITEMSSVYVSADMLCTLFNILASLAPLLVHIEMCADKALHLAKEHLVNVDPQVRLFAYVCIRAMATAAGASDQVVDECCKTVYMGFMSVCVKRTVHSLPMVAFIRSCTVDLYMAVPEYGLRHAFAYIRELGVFLRTTLKGGVGALGGKRMRVKKEKAASLTGVLSWRFMSALRLWAALVIKSSQAGSQDFDGIIYALVETMLCAFRAVPQAVRFAPARLHIMSALAGIQSATEMHIPVVAGCIEVLQNAAYPPNVANLKRIQQKGVTQKNGLLDLSLVLVVSPSVAHSVAYRETLLLDTLAIMLTSMRVTARTAAFPEFVTLPIHQIKEVRRMAVKSKPYAGGSRPSKYPAILRPFGKDVAAWCDKCVRL</sequence>
<dbReference type="EMBL" id="BDIP01000152">
    <property type="protein sequence ID" value="GIQ80356.1"/>
    <property type="molecule type" value="Genomic_DNA"/>
</dbReference>
<keyword evidence="6" id="KW-1185">Reference proteome</keyword>
<dbReference type="GO" id="GO:0030691">
    <property type="term" value="C:Noc2p-Noc3p complex"/>
    <property type="evidence" value="ECO:0007669"/>
    <property type="project" value="TreeGrafter"/>
</dbReference>